<sequence>MKNQGFTLIELVVVIIVLGILAVTAAPKFLNLSSDARIKTIEQISVSVKAANDLLTLKSYMPSYVSQQVPNRDDLIDVDMDGDGIFDVFNPDSPDVRLKWRYLDNTDITKRIDIDDVFVLQEQGIAFTYLGYDRNGNGQVTDDNCYFQYTQASNATTPPQYQLVDDGC</sequence>
<reference evidence="3" key="1">
    <citation type="submission" date="2023-07" db="EMBL/GenBank/DDBJ databases">
        <title>Draft genome sequence of Agarivorans aestuarii strain ZMCS4, a CAZymes producing bacteria isolated from the marine brown algae Clodostephus spongiosus.</title>
        <authorList>
            <person name="Lorente B."/>
            <person name="Cabral C."/>
            <person name="Frias J."/>
            <person name="Faria J."/>
            <person name="Toubarro D."/>
        </authorList>
    </citation>
    <scope>NUCLEOTIDE SEQUENCE [LARGE SCALE GENOMIC DNA]</scope>
    <source>
        <strain evidence="3">ZMCS4</strain>
    </source>
</reference>
<reference evidence="2 3" key="2">
    <citation type="submission" date="2023-12" db="EMBL/GenBank/DDBJ databases">
        <authorList>
            <consortium name="Cladostephus spongiosus"/>
            <person name="Lorente B."/>
            <person name="Cabral C."/>
            <person name="Frias J."/>
            <person name="Faria J."/>
            <person name="Toubarro D."/>
        </authorList>
    </citation>
    <scope>NUCLEOTIDE SEQUENCE [LARGE SCALE GENOMIC DNA]</scope>
    <source>
        <strain evidence="2 3">ZMCS4</strain>
    </source>
</reference>
<dbReference type="Pfam" id="PF07963">
    <property type="entry name" value="N_methyl"/>
    <property type="match status" value="1"/>
</dbReference>
<evidence type="ECO:0000256" key="1">
    <source>
        <dbReference type="SAM" id="Phobius"/>
    </source>
</evidence>
<dbReference type="PROSITE" id="PS00409">
    <property type="entry name" value="PROKAR_NTER_METHYL"/>
    <property type="match status" value="1"/>
</dbReference>
<keyword evidence="1" id="KW-0812">Transmembrane</keyword>
<name>A0ABU7G9Y0_9ALTE</name>
<keyword evidence="1" id="KW-1133">Transmembrane helix</keyword>
<proteinExistence type="predicted"/>
<evidence type="ECO:0000313" key="2">
    <source>
        <dbReference type="EMBL" id="MEE1676227.1"/>
    </source>
</evidence>
<dbReference type="Gene3D" id="3.30.700.10">
    <property type="entry name" value="Glycoprotein, Type 4 Pilin"/>
    <property type="match status" value="1"/>
</dbReference>
<dbReference type="EMBL" id="JAYDYW010000018">
    <property type="protein sequence ID" value="MEE1676227.1"/>
    <property type="molecule type" value="Genomic_DNA"/>
</dbReference>
<keyword evidence="1" id="KW-0472">Membrane</keyword>
<organism evidence="2 3">
    <name type="scientific">Agarivorans aestuarii</name>
    <dbReference type="NCBI Taxonomy" id="1563703"/>
    <lineage>
        <taxon>Bacteria</taxon>
        <taxon>Pseudomonadati</taxon>
        <taxon>Pseudomonadota</taxon>
        <taxon>Gammaproteobacteria</taxon>
        <taxon>Alteromonadales</taxon>
        <taxon>Alteromonadaceae</taxon>
        <taxon>Agarivorans</taxon>
    </lineage>
</organism>
<dbReference type="Proteomes" id="UP001310248">
    <property type="component" value="Unassembled WGS sequence"/>
</dbReference>
<comment type="caution">
    <text evidence="2">The sequence shown here is derived from an EMBL/GenBank/DDBJ whole genome shotgun (WGS) entry which is preliminary data.</text>
</comment>
<dbReference type="SUPFAM" id="SSF54523">
    <property type="entry name" value="Pili subunits"/>
    <property type="match status" value="1"/>
</dbReference>
<evidence type="ECO:0000313" key="3">
    <source>
        <dbReference type="Proteomes" id="UP001310248"/>
    </source>
</evidence>
<dbReference type="InterPro" id="IPR045584">
    <property type="entry name" value="Pilin-like"/>
</dbReference>
<accession>A0ABU7G9Y0</accession>
<dbReference type="InterPro" id="IPR012902">
    <property type="entry name" value="N_methyl_site"/>
</dbReference>
<dbReference type="NCBIfam" id="TIGR02532">
    <property type="entry name" value="IV_pilin_GFxxxE"/>
    <property type="match status" value="1"/>
</dbReference>
<feature type="transmembrane region" description="Helical" evidence="1">
    <location>
        <begin position="6"/>
        <end position="30"/>
    </location>
</feature>
<keyword evidence="3" id="KW-1185">Reference proteome</keyword>
<gene>
    <name evidence="2" type="ORF">SNR37_001559</name>
</gene>
<protein>
    <submittedName>
        <fullName evidence="2">Type II secretion system protein</fullName>
    </submittedName>
</protein>
<dbReference type="RefSeq" id="WP_329776928.1">
    <property type="nucleotide sequence ID" value="NZ_JAYDYW010000018.1"/>
</dbReference>